<name>A0A8C6X1P9_NAJNA</name>
<keyword evidence="2 4" id="KW-0863">Zinc-finger</keyword>
<evidence type="ECO:0000313" key="6">
    <source>
        <dbReference type="Ensembl" id="ENSNNAP00000003118.1"/>
    </source>
</evidence>
<dbReference type="Ensembl" id="ENSNNAT00000003274.1">
    <property type="protein sequence ID" value="ENSNNAP00000003118.1"/>
    <property type="gene ID" value="ENSNNAG00000002138.1"/>
</dbReference>
<dbReference type="InterPro" id="IPR039938">
    <property type="entry name" value="Sp4-like"/>
</dbReference>
<dbReference type="PANTHER" id="PTHR14947:SF24">
    <property type="entry name" value="ZINC FINGER PROTEIN 781-RELATED"/>
    <property type="match status" value="1"/>
</dbReference>
<dbReference type="OMA" id="QINAWNV"/>
<dbReference type="InterPro" id="IPR013087">
    <property type="entry name" value="Znf_C2H2_type"/>
</dbReference>
<dbReference type="GeneTree" id="ENSGT01050000246555"/>
<evidence type="ECO:0000256" key="1">
    <source>
        <dbReference type="ARBA" id="ARBA00022723"/>
    </source>
</evidence>
<dbReference type="PROSITE" id="PS50157">
    <property type="entry name" value="ZINC_FINGER_C2H2_2"/>
    <property type="match status" value="1"/>
</dbReference>
<evidence type="ECO:0000256" key="2">
    <source>
        <dbReference type="ARBA" id="ARBA00022771"/>
    </source>
</evidence>
<dbReference type="InterPro" id="IPR036236">
    <property type="entry name" value="Znf_C2H2_sf"/>
</dbReference>
<dbReference type="OrthoDB" id="10027876at2759"/>
<dbReference type="SMART" id="SM00355">
    <property type="entry name" value="ZnF_C2H2"/>
    <property type="match status" value="1"/>
</dbReference>
<dbReference type="AlphaFoldDB" id="A0A8C6X1P9"/>
<evidence type="ECO:0000259" key="5">
    <source>
        <dbReference type="PROSITE" id="PS50157"/>
    </source>
</evidence>
<dbReference type="PANTHER" id="PTHR14947">
    <property type="entry name" value="ZINC FINGER PROTEIN"/>
    <property type="match status" value="1"/>
</dbReference>
<evidence type="ECO:0000256" key="4">
    <source>
        <dbReference type="PROSITE-ProRule" id="PRU00042"/>
    </source>
</evidence>
<dbReference type="GO" id="GO:0008270">
    <property type="term" value="F:zinc ion binding"/>
    <property type="evidence" value="ECO:0007669"/>
    <property type="project" value="UniProtKB-KW"/>
</dbReference>
<keyword evidence="7" id="KW-1185">Reference proteome</keyword>
<evidence type="ECO:0000256" key="3">
    <source>
        <dbReference type="ARBA" id="ARBA00022833"/>
    </source>
</evidence>
<dbReference type="Pfam" id="PF00096">
    <property type="entry name" value="zf-C2H2"/>
    <property type="match status" value="1"/>
</dbReference>
<keyword evidence="3" id="KW-0862">Zinc</keyword>
<reference evidence="6" key="1">
    <citation type="submission" date="2025-08" db="UniProtKB">
        <authorList>
            <consortium name="Ensembl"/>
        </authorList>
    </citation>
    <scope>IDENTIFICATION</scope>
</reference>
<organism evidence="6 7">
    <name type="scientific">Naja naja</name>
    <name type="common">Indian cobra</name>
    <dbReference type="NCBI Taxonomy" id="35670"/>
    <lineage>
        <taxon>Eukaryota</taxon>
        <taxon>Metazoa</taxon>
        <taxon>Chordata</taxon>
        <taxon>Craniata</taxon>
        <taxon>Vertebrata</taxon>
        <taxon>Euteleostomi</taxon>
        <taxon>Lepidosauria</taxon>
        <taxon>Squamata</taxon>
        <taxon>Bifurcata</taxon>
        <taxon>Unidentata</taxon>
        <taxon>Episquamata</taxon>
        <taxon>Toxicofera</taxon>
        <taxon>Serpentes</taxon>
        <taxon>Colubroidea</taxon>
        <taxon>Elapidae</taxon>
        <taxon>Elapinae</taxon>
        <taxon>Naja</taxon>
    </lineage>
</organism>
<sequence>MNAWSVERPLLRVIHLFCIKGSTQERSQINAWNVERPLLIIMPLETTKRSIQERNHLNAWRKSFGQRGHLISHKMIHTREMPYKCIVCGKTFDQNGYLISHKRSHTGRSCINAWSVERRLLVALEPPL</sequence>
<dbReference type="FunFam" id="3.30.160.60:FF:002343">
    <property type="entry name" value="Zinc finger protein 33A"/>
    <property type="match status" value="1"/>
</dbReference>
<dbReference type="SUPFAM" id="SSF57667">
    <property type="entry name" value="beta-beta-alpha zinc fingers"/>
    <property type="match status" value="1"/>
</dbReference>
<evidence type="ECO:0000313" key="7">
    <source>
        <dbReference type="Proteomes" id="UP000694559"/>
    </source>
</evidence>
<dbReference type="Gene3D" id="3.30.160.60">
    <property type="entry name" value="Classic Zinc Finger"/>
    <property type="match status" value="2"/>
</dbReference>
<dbReference type="Proteomes" id="UP000694559">
    <property type="component" value="Unplaced"/>
</dbReference>
<keyword evidence="1" id="KW-0479">Metal-binding</keyword>
<accession>A0A8C6X1P9</accession>
<reference evidence="6" key="2">
    <citation type="submission" date="2025-09" db="UniProtKB">
        <authorList>
            <consortium name="Ensembl"/>
        </authorList>
    </citation>
    <scope>IDENTIFICATION</scope>
</reference>
<proteinExistence type="predicted"/>
<dbReference type="PROSITE" id="PS00028">
    <property type="entry name" value="ZINC_FINGER_C2H2_1"/>
    <property type="match status" value="1"/>
</dbReference>
<protein>
    <recommendedName>
        <fullName evidence="5">C2H2-type domain-containing protein</fullName>
    </recommendedName>
</protein>
<feature type="domain" description="C2H2-type" evidence="5">
    <location>
        <begin position="83"/>
        <end position="110"/>
    </location>
</feature>